<reference evidence="1" key="2">
    <citation type="submission" date="2018-10" db="UniProtKB">
        <authorList>
            <consortium name="EnsemblPlants"/>
        </authorList>
    </citation>
    <scope>IDENTIFICATION</scope>
</reference>
<dbReference type="EnsemblPlants" id="TraesCS7B02G491300.2">
    <property type="protein sequence ID" value="TraesCS7B02G491300.2"/>
    <property type="gene ID" value="TraesCS7B02G491300"/>
</dbReference>
<proteinExistence type="predicted"/>
<dbReference type="Proteomes" id="UP000019116">
    <property type="component" value="Chromosome 7B"/>
</dbReference>
<dbReference type="InterPro" id="IPR032675">
    <property type="entry name" value="LRR_dom_sf"/>
</dbReference>
<reference evidence="1" key="1">
    <citation type="submission" date="2018-08" db="EMBL/GenBank/DDBJ databases">
        <authorList>
            <person name="Rossello M."/>
        </authorList>
    </citation>
    <scope>NUCLEOTIDE SEQUENCE [LARGE SCALE GENOMIC DNA]</scope>
    <source>
        <strain evidence="1">cv. Chinese Spring</strain>
    </source>
</reference>
<evidence type="ECO:0008006" key="3">
    <source>
        <dbReference type="Google" id="ProtNLM"/>
    </source>
</evidence>
<dbReference type="AlphaFoldDB" id="A0A3B6SUK6"/>
<dbReference type="OrthoDB" id="671427at2759"/>
<sequence>MVLQGMVEWEEWEWEEQVQAMPCLVELSLNNCKLTCVPPGLASNARALKKLVIDHVQNLSYLENFPFVVELRVHGIPDLERITNFPNMQKLTITKCQKLKVLECIPALVRLVLEDYAMEKLPEYMRYIKPMHLQLFCRPWLLASVAAGQSGLEWDKFRHVEHVKVYARARGRKWYVIYTSGDTGKFDSNISSSTVFEA</sequence>
<dbReference type="SUPFAM" id="SSF52047">
    <property type="entry name" value="RNI-like"/>
    <property type="match status" value="1"/>
</dbReference>
<protein>
    <recommendedName>
        <fullName evidence="3">FBD domain-containing protein</fullName>
    </recommendedName>
</protein>
<dbReference type="Gramene" id="TraesCS7B03G1337700.1">
    <property type="protein sequence ID" value="TraesCS7B03G1337700.1.CDS"/>
    <property type="gene ID" value="TraesCS7B03G1337700"/>
</dbReference>
<keyword evidence="2" id="KW-1185">Reference proteome</keyword>
<evidence type="ECO:0000313" key="1">
    <source>
        <dbReference type="EnsemblPlants" id="TraesCS7B02G491300.2"/>
    </source>
</evidence>
<dbReference type="Gene3D" id="3.80.10.10">
    <property type="entry name" value="Ribonuclease Inhibitor"/>
    <property type="match status" value="1"/>
</dbReference>
<organism evidence="1">
    <name type="scientific">Triticum aestivum</name>
    <name type="common">Wheat</name>
    <dbReference type="NCBI Taxonomy" id="4565"/>
    <lineage>
        <taxon>Eukaryota</taxon>
        <taxon>Viridiplantae</taxon>
        <taxon>Streptophyta</taxon>
        <taxon>Embryophyta</taxon>
        <taxon>Tracheophyta</taxon>
        <taxon>Spermatophyta</taxon>
        <taxon>Magnoliopsida</taxon>
        <taxon>Liliopsida</taxon>
        <taxon>Poales</taxon>
        <taxon>Poaceae</taxon>
        <taxon>BOP clade</taxon>
        <taxon>Pooideae</taxon>
        <taxon>Triticodae</taxon>
        <taxon>Triticeae</taxon>
        <taxon>Triticinae</taxon>
        <taxon>Triticum</taxon>
    </lineage>
</organism>
<dbReference type="Gramene" id="TraesCS7B02G491300.2">
    <property type="protein sequence ID" value="TraesCS7B02G491300.2"/>
    <property type="gene ID" value="TraesCS7B02G491300"/>
</dbReference>
<accession>A0A3B6SUK6</accession>
<evidence type="ECO:0000313" key="2">
    <source>
        <dbReference type="Proteomes" id="UP000019116"/>
    </source>
</evidence>
<name>A0A3B6SUK6_WHEAT</name>